<name>B8BXQ2_THAPS</name>
<keyword evidence="3" id="KW-1185">Reference proteome</keyword>
<keyword evidence="1" id="KW-0472">Membrane</keyword>
<dbReference type="eggNOG" id="ENOG502QZEH">
    <property type="taxonomic scope" value="Eukaryota"/>
</dbReference>
<dbReference type="RefSeq" id="XP_002288811.1">
    <property type="nucleotide sequence ID" value="XM_002288775.1"/>
</dbReference>
<evidence type="ECO:0000313" key="3">
    <source>
        <dbReference type="Proteomes" id="UP000001449"/>
    </source>
</evidence>
<dbReference type="AlphaFoldDB" id="B8BXQ2"/>
<reference evidence="2 3" key="1">
    <citation type="journal article" date="2004" name="Science">
        <title>The genome of the diatom Thalassiosira pseudonana: ecology, evolution, and metabolism.</title>
        <authorList>
            <person name="Armbrust E.V."/>
            <person name="Berges J.A."/>
            <person name="Bowler C."/>
            <person name="Green B.R."/>
            <person name="Martinez D."/>
            <person name="Putnam N.H."/>
            <person name="Zhou S."/>
            <person name="Allen A.E."/>
            <person name="Apt K.E."/>
            <person name="Bechner M."/>
            <person name="Brzezinski M.A."/>
            <person name="Chaal B.K."/>
            <person name="Chiovitti A."/>
            <person name="Davis A.K."/>
            <person name="Demarest M.S."/>
            <person name="Detter J.C."/>
            <person name="Glavina T."/>
            <person name="Goodstein D."/>
            <person name="Hadi M.Z."/>
            <person name="Hellsten U."/>
            <person name="Hildebrand M."/>
            <person name="Jenkins B.D."/>
            <person name="Jurka J."/>
            <person name="Kapitonov V.V."/>
            <person name="Kroger N."/>
            <person name="Lau W.W."/>
            <person name="Lane T.W."/>
            <person name="Larimer F.W."/>
            <person name="Lippmeier J.C."/>
            <person name="Lucas S."/>
            <person name="Medina M."/>
            <person name="Montsant A."/>
            <person name="Obornik M."/>
            <person name="Parker M.S."/>
            <person name="Palenik B."/>
            <person name="Pazour G.J."/>
            <person name="Richardson P.M."/>
            <person name="Rynearson T.A."/>
            <person name="Saito M.A."/>
            <person name="Schwartz D.C."/>
            <person name="Thamatrakoln K."/>
            <person name="Valentin K."/>
            <person name="Vardi A."/>
            <person name="Wilkerson F.P."/>
            <person name="Rokhsar D.S."/>
        </authorList>
    </citation>
    <scope>NUCLEOTIDE SEQUENCE [LARGE SCALE GENOMIC DNA]</scope>
    <source>
        <strain evidence="2 3">CCMP1335</strain>
    </source>
</reference>
<dbReference type="HOGENOM" id="CLU_1374711_0_0_1"/>
<organism evidence="2 3">
    <name type="scientific">Thalassiosira pseudonana</name>
    <name type="common">Marine diatom</name>
    <name type="synonym">Cyclotella nana</name>
    <dbReference type="NCBI Taxonomy" id="35128"/>
    <lineage>
        <taxon>Eukaryota</taxon>
        <taxon>Sar</taxon>
        <taxon>Stramenopiles</taxon>
        <taxon>Ochrophyta</taxon>
        <taxon>Bacillariophyta</taxon>
        <taxon>Coscinodiscophyceae</taxon>
        <taxon>Thalassiosirophycidae</taxon>
        <taxon>Thalassiosirales</taxon>
        <taxon>Thalassiosiraceae</taxon>
        <taxon>Thalassiosira</taxon>
    </lineage>
</organism>
<keyword evidence="1" id="KW-0812">Transmembrane</keyword>
<dbReference type="PaxDb" id="35128-Thaps3409"/>
<reference evidence="2 3" key="2">
    <citation type="journal article" date="2008" name="Nature">
        <title>The Phaeodactylum genome reveals the evolutionary history of diatom genomes.</title>
        <authorList>
            <person name="Bowler C."/>
            <person name="Allen A.E."/>
            <person name="Badger J.H."/>
            <person name="Grimwood J."/>
            <person name="Jabbari K."/>
            <person name="Kuo A."/>
            <person name="Maheswari U."/>
            <person name="Martens C."/>
            <person name="Maumus F."/>
            <person name="Otillar R.P."/>
            <person name="Rayko E."/>
            <person name="Salamov A."/>
            <person name="Vandepoele K."/>
            <person name="Beszteri B."/>
            <person name="Gruber A."/>
            <person name="Heijde M."/>
            <person name="Katinka M."/>
            <person name="Mock T."/>
            <person name="Valentin K."/>
            <person name="Verret F."/>
            <person name="Berges J.A."/>
            <person name="Brownlee C."/>
            <person name="Cadoret J.P."/>
            <person name="Chiovitti A."/>
            <person name="Choi C.J."/>
            <person name="Coesel S."/>
            <person name="De Martino A."/>
            <person name="Detter J.C."/>
            <person name="Durkin C."/>
            <person name="Falciatore A."/>
            <person name="Fournet J."/>
            <person name="Haruta M."/>
            <person name="Huysman M.J."/>
            <person name="Jenkins B.D."/>
            <person name="Jiroutova K."/>
            <person name="Jorgensen R.E."/>
            <person name="Joubert Y."/>
            <person name="Kaplan A."/>
            <person name="Kroger N."/>
            <person name="Kroth P.G."/>
            <person name="La Roche J."/>
            <person name="Lindquist E."/>
            <person name="Lommer M."/>
            <person name="Martin-Jezequel V."/>
            <person name="Lopez P.J."/>
            <person name="Lucas S."/>
            <person name="Mangogna M."/>
            <person name="McGinnis K."/>
            <person name="Medlin L.K."/>
            <person name="Montsant A."/>
            <person name="Oudot-Le Secq M.P."/>
            <person name="Napoli C."/>
            <person name="Obornik M."/>
            <person name="Parker M.S."/>
            <person name="Petit J.L."/>
            <person name="Porcel B.M."/>
            <person name="Poulsen N."/>
            <person name="Robison M."/>
            <person name="Rychlewski L."/>
            <person name="Rynearson T.A."/>
            <person name="Schmutz J."/>
            <person name="Shapiro H."/>
            <person name="Siaut M."/>
            <person name="Stanley M."/>
            <person name="Sussman M.R."/>
            <person name="Taylor A.R."/>
            <person name="Vardi A."/>
            <person name="von Dassow P."/>
            <person name="Vyverman W."/>
            <person name="Willis A."/>
            <person name="Wyrwicz L.S."/>
            <person name="Rokhsar D.S."/>
            <person name="Weissenbach J."/>
            <person name="Armbrust E.V."/>
            <person name="Green B.R."/>
            <person name="Van de Peer Y."/>
            <person name="Grigoriev I.V."/>
        </authorList>
    </citation>
    <scope>NUCLEOTIDE SEQUENCE [LARGE SCALE GENOMIC DNA]</scope>
    <source>
        <strain evidence="2 3">CCMP1335</strain>
    </source>
</reference>
<dbReference type="EMBL" id="CM000640">
    <property type="protein sequence ID" value="EED94247.1"/>
    <property type="molecule type" value="Genomic_DNA"/>
</dbReference>
<feature type="transmembrane region" description="Helical" evidence="1">
    <location>
        <begin position="66"/>
        <end position="88"/>
    </location>
</feature>
<protein>
    <submittedName>
        <fullName evidence="2">Uncharacterized protein</fullName>
    </submittedName>
</protein>
<accession>B8BXQ2</accession>
<sequence length="199" mass="22595">MCALKNICSKEPCLVDILTYTTIIAVLCEGSKFGLFFGISLCTSKEYWYDDESDTYSGSEACDLSFGSFIGIGSIAAYFLSAIMTSWYTMRPANIGDDEDYYDERSLQSWMHSEAPQSGSKTHLTNTAETEDSGLYYEDTRPTYQMSAVHTKPFYDETDLFEEEEEFNTYGGPGLMPNRQASFRTRVKDEMSQVTWDPF</sequence>
<dbReference type="InParanoid" id="B8BXQ2"/>
<evidence type="ECO:0000313" key="2">
    <source>
        <dbReference type="EMBL" id="EED94247.1"/>
    </source>
</evidence>
<dbReference type="GeneID" id="7448732"/>
<proteinExistence type="predicted"/>
<dbReference type="KEGG" id="tps:THAPSDRAFT_3409"/>
<gene>
    <name evidence="2" type="ORF">THAPSDRAFT_3409</name>
</gene>
<keyword evidence="1" id="KW-1133">Transmembrane helix</keyword>
<dbReference type="Proteomes" id="UP000001449">
    <property type="component" value="Chromosome 3"/>
</dbReference>
<evidence type="ECO:0000256" key="1">
    <source>
        <dbReference type="SAM" id="Phobius"/>
    </source>
</evidence>